<feature type="transmembrane region" description="Helical" evidence="1">
    <location>
        <begin position="69"/>
        <end position="88"/>
    </location>
</feature>
<dbReference type="AlphaFoldDB" id="A0A0F9TID3"/>
<gene>
    <name evidence="3" type="ORF">LCGC14_0323760</name>
</gene>
<dbReference type="Pfam" id="PF04892">
    <property type="entry name" value="VanZ"/>
    <property type="match status" value="1"/>
</dbReference>
<keyword evidence="1" id="KW-0812">Transmembrane</keyword>
<dbReference type="NCBIfam" id="NF037970">
    <property type="entry name" value="vanZ_1"/>
    <property type="match status" value="1"/>
</dbReference>
<evidence type="ECO:0000313" key="3">
    <source>
        <dbReference type="EMBL" id="KKN81005.1"/>
    </source>
</evidence>
<dbReference type="InterPro" id="IPR006976">
    <property type="entry name" value="VanZ-like"/>
</dbReference>
<protein>
    <recommendedName>
        <fullName evidence="2">VanZ-like domain-containing protein</fullName>
    </recommendedName>
</protein>
<sequence>MQSTLLRLWTRYRTVFKVAFFMLLALGLYLGMRPTPTPAAYNWQASLYHAGGLFSLTVLSYLAFPRWRWWFRALFMFSIGVAVEYVQSFHPTRTAEWADIYANSSGIAIGLLLASIYIFFARRQARSS</sequence>
<keyword evidence="1" id="KW-1133">Transmembrane helix</keyword>
<reference evidence="3" key="1">
    <citation type="journal article" date="2015" name="Nature">
        <title>Complex archaea that bridge the gap between prokaryotes and eukaryotes.</title>
        <authorList>
            <person name="Spang A."/>
            <person name="Saw J.H."/>
            <person name="Jorgensen S.L."/>
            <person name="Zaremba-Niedzwiedzka K."/>
            <person name="Martijn J."/>
            <person name="Lind A.E."/>
            <person name="van Eijk R."/>
            <person name="Schleper C."/>
            <person name="Guy L."/>
            <person name="Ettema T.J."/>
        </authorList>
    </citation>
    <scope>NUCLEOTIDE SEQUENCE</scope>
</reference>
<organism evidence="3">
    <name type="scientific">marine sediment metagenome</name>
    <dbReference type="NCBI Taxonomy" id="412755"/>
    <lineage>
        <taxon>unclassified sequences</taxon>
        <taxon>metagenomes</taxon>
        <taxon>ecological metagenomes</taxon>
    </lineage>
</organism>
<feature type="transmembrane region" description="Helical" evidence="1">
    <location>
        <begin position="100"/>
        <end position="120"/>
    </location>
</feature>
<dbReference type="PANTHER" id="PTHR28008:SF1">
    <property type="entry name" value="DOMAIN PROTEIN, PUTATIVE (AFU_ORTHOLOGUE AFUA_3G10980)-RELATED"/>
    <property type="match status" value="1"/>
</dbReference>
<keyword evidence="1" id="KW-0472">Membrane</keyword>
<name>A0A0F9TID3_9ZZZZ</name>
<dbReference type="PANTHER" id="PTHR28008">
    <property type="entry name" value="DOMAIN PROTEIN, PUTATIVE (AFU_ORTHOLOGUE AFUA_3G10980)-RELATED"/>
    <property type="match status" value="1"/>
</dbReference>
<proteinExistence type="predicted"/>
<evidence type="ECO:0000259" key="2">
    <source>
        <dbReference type="Pfam" id="PF04892"/>
    </source>
</evidence>
<dbReference type="EMBL" id="LAZR01000221">
    <property type="protein sequence ID" value="KKN81005.1"/>
    <property type="molecule type" value="Genomic_DNA"/>
</dbReference>
<evidence type="ECO:0000256" key="1">
    <source>
        <dbReference type="SAM" id="Phobius"/>
    </source>
</evidence>
<feature type="domain" description="VanZ-like" evidence="2">
    <location>
        <begin position="53"/>
        <end position="116"/>
    </location>
</feature>
<comment type="caution">
    <text evidence="3">The sequence shown here is derived from an EMBL/GenBank/DDBJ whole genome shotgun (WGS) entry which is preliminary data.</text>
</comment>
<accession>A0A0F9TID3</accession>
<feature type="transmembrane region" description="Helical" evidence="1">
    <location>
        <begin position="12"/>
        <end position="31"/>
    </location>
</feature>
<feature type="transmembrane region" description="Helical" evidence="1">
    <location>
        <begin position="43"/>
        <end position="62"/>
    </location>
</feature>